<evidence type="ECO:0008006" key="4">
    <source>
        <dbReference type="Google" id="ProtNLM"/>
    </source>
</evidence>
<feature type="compositionally biased region" description="Basic and acidic residues" evidence="1">
    <location>
        <begin position="162"/>
        <end position="181"/>
    </location>
</feature>
<dbReference type="AlphaFoldDB" id="A0AA97A3U8"/>
<protein>
    <recommendedName>
        <fullName evidence="4">Methanogenesis marker 6 protein</fullName>
    </recommendedName>
</protein>
<sequence length="181" mass="19743">MTSPNNSSPPAAPEMENTLSGSKEITKIVAVSSDKVLPADAAQAAFASGYPVSLKETCYGLVVTGKEENVNAVVKAVQDLDYNHIFVKDRGFPAGDKRRCRATRNGGQRPGFYTLHAEISRMGEVGEALDDYDANVKKAPAKWPKKPSSFAMEDFINETLDETNRGSEKKEKKSGDEKKEQ</sequence>
<feature type="region of interest" description="Disordered" evidence="1">
    <location>
        <begin position="140"/>
        <end position="181"/>
    </location>
</feature>
<accession>A0AA97A3U8</accession>
<evidence type="ECO:0000313" key="3">
    <source>
        <dbReference type="Proteomes" id="UP001303587"/>
    </source>
</evidence>
<dbReference type="InterPro" id="IPR012025">
    <property type="entry name" value="Methan_mark_6"/>
</dbReference>
<feature type="region of interest" description="Disordered" evidence="1">
    <location>
        <begin position="1"/>
        <end position="20"/>
    </location>
</feature>
<proteinExistence type="predicted"/>
<dbReference type="NCBIfam" id="TIGR03272">
    <property type="entry name" value="methan_mark_6"/>
    <property type="match status" value="1"/>
</dbReference>
<dbReference type="EMBL" id="CP131060">
    <property type="protein sequence ID" value="WNY25328.1"/>
    <property type="molecule type" value="Genomic_DNA"/>
</dbReference>
<dbReference type="Pfam" id="PF09875">
    <property type="entry name" value="DUF2102"/>
    <property type="match status" value="1"/>
</dbReference>
<organism evidence="2 3">
    <name type="scientific">Methanolapillus millepedarum</name>
    <dbReference type="NCBI Taxonomy" id="3028296"/>
    <lineage>
        <taxon>Archaea</taxon>
        <taxon>Methanobacteriati</taxon>
        <taxon>Methanobacteriota</taxon>
        <taxon>Stenosarchaea group</taxon>
        <taxon>Methanomicrobia</taxon>
        <taxon>Methanosarcinales</taxon>
        <taxon>Methanosarcinaceae</taxon>
        <taxon>Methanolapillus</taxon>
    </lineage>
</organism>
<dbReference type="Proteomes" id="UP001303587">
    <property type="component" value="Chromosome"/>
</dbReference>
<name>A0AA97A3U8_9EURY</name>
<dbReference type="GeneID" id="89229989"/>
<dbReference type="RefSeq" id="WP_338103358.1">
    <property type="nucleotide sequence ID" value="NZ_CP131060.1"/>
</dbReference>
<gene>
    <name evidence="2" type="ORF">MsAc7_08780</name>
</gene>
<evidence type="ECO:0000313" key="2">
    <source>
        <dbReference type="EMBL" id="WNY25328.1"/>
    </source>
</evidence>
<evidence type="ECO:0000256" key="1">
    <source>
        <dbReference type="SAM" id="MobiDB-lite"/>
    </source>
</evidence>
<reference evidence="2 3" key="1">
    <citation type="submission" date="2023-07" db="EMBL/GenBank/DDBJ databases">
        <title>Closed genoem sequence of Methanosarcinaceae archaeon Ac7.</title>
        <authorList>
            <person name="Poehlein A."/>
            <person name="Protasov E."/>
            <person name="Platt K."/>
            <person name="Reeh H."/>
            <person name="Daniel R."/>
            <person name="Brune A."/>
        </authorList>
    </citation>
    <scope>NUCLEOTIDE SEQUENCE [LARGE SCALE GENOMIC DNA]</scope>
    <source>
        <strain evidence="2 3">Ac7</strain>
    </source>
</reference>
<keyword evidence="3" id="KW-1185">Reference proteome</keyword>